<proteinExistence type="predicted"/>
<protein>
    <submittedName>
        <fullName evidence="2">ABC transporter substrate-binding protein</fullName>
    </submittedName>
</protein>
<dbReference type="Pfam" id="PF12974">
    <property type="entry name" value="Phosphonate-bd"/>
    <property type="match status" value="1"/>
</dbReference>
<evidence type="ECO:0000256" key="1">
    <source>
        <dbReference type="SAM" id="SignalP"/>
    </source>
</evidence>
<keyword evidence="3" id="KW-1185">Reference proteome</keyword>
<dbReference type="PROSITE" id="PS51257">
    <property type="entry name" value="PROKAR_LIPOPROTEIN"/>
    <property type="match status" value="1"/>
</dbReference>
<gene>
    <name evidence="2" type="ORF">E5334_08515</name>
</gene>
<organism evidence="2 3">
    <name type="scientific">Muricaecibacterium torontonense</name>
    <dbReference type="NCBI Taxonomy" id="3032871"/>
    <lineage>
        <taxon>Bacteria</taxon>
        <taxon>Bacillati</taxon>
        <taxon>Actinomycetota</taxon>
        <taxon>Coriobacteriia</taxon>
        <taxon>Coriobacteriales</taxon>
        <taxon>Atopobiaceae</taxon>
        <taxon>Muricaecibacterium</taxon>
    </lineage>
</organism>
<dbReference type="OrthoDB" id="9814375at2"/>
<evidence type="ECO:0000313" key="3">
    <source>
        <dbReference type="Proteomes" id="UP000310263"/>
    </source>
</evidence>
<comment type="caution">
    <text evidence="2">The sequence shown here is derived from an EMBL/GenBank/DDBJ whole genome shotgun (WGS) entry which is preliminary data.</text>
</comment>
<sequence length="342" mass="34917">MTGSKIAKVLGGLCAASLCLALLGCGQSAQPAPQPSDDSQASEAAQSTQVRVASLKGPTSIGLVDLMEDAKAGTSANSYSFDIVGTPDEVVQKVVNGDVDIALVPANVASVLYNKTDGKVQAIDINTLSTLSVVSANSQVKDFSDLAGKTVYLTGKGASPQYVVEYLLSQAGIADSVTLEYKSEASEAVAALAQDPTAAAVLPQPFATAALSKVEGAATVADLGDVWKQYAPQGSQLVTGVTIVSADFLANHPEAVQTFAKEQEASVKSVLADPQAAASLVVSYGIIDNESVAAKAIPSCGLACVTGQDMESALEGYLSVLFEANPASVGGGMPTEDFYWLD</sequence>
<accession>A0A4S2EY63</accession>
<dbReference type="Gene3D" id="3.40.190.10">
    <property type="entry name" value="Periplasmic binding protein-like II"/>
    <property type="match status" value="2"/>
</dbReference>
<dbReference type="AlphaFoldDB" id="A0A4S2EY63"/>
<name>A0A4S2EY63_9ACTN</name>
<dbReference type="Proteomes" id="UP000310263">
    <property type="component" value="Unassembled WGS sequence"/>
</dbReference>
<feature type="chain" id="PRO_5020637533" evidence="1">
    <location>
        <begin position="32"/>
        <end position="342"/>
    </location>
</feature>
<dbReference type="PIRSF" id="PIRSF027386">
    <property type="entry name" value="UCP027386_ABC_sbc_TM0202"/>
    <property type="match status" value="1"/>
</dbReference>
<dbReference type="SUPFAM" id="SSF53850">
    <property type="entry name" value="Periplasmic binding protein-like II"/>
    <property type="match status" value="1"/>
</dbReference>
<feature type="signal peptide" evidence="1">
    <location>
        <begin position="1"/>
        <end position="31"/>
    </location>
</feature>
<dbReference type="PANTHER" id="PTHR30024">
    <property type="entry name" value="ALIPHATIC SULFONATES-BINDING PROTEIN-RELATED"/>
    <property type="match status" value="1"/>
</dbReference>
<reference evidence="2 3" key="1">
    <citation type="submission" date="2019-04" db="EMBL/GenBank/DDBJ databases">
        <title>Microbes associate with the intestines of laboratory mice.</title>
        <authorList>
            <person name="Navarre W."/>
            <person name="Wong E."/>
            <person name="Huang K."/>
            <person name="Tropini C."/>
            <person name="Ng K."/>
            <person name="Yu B."/>
        </authorList>
    </citation>
    <scope>NUCLEOTIDE SEQUENCE [LARGE SCALE GENOMIC DNA]</scope>
    <source>
        <strain evidence="2 3">NM07_P-09</strain>
    </source>
</reference>
<dbReference type="PANTHER" id="PTHR30024:SF46">
    <property type="entry name" value="ABC TRANSPORTER, SUBSTRATE-BINDING LIPOPROTEIN"/>
    <property type="match status" value="1"/>
</dbReference>
<keyword evidence="1" id="KW-0732">Signal</keyword>
<evidence type="ECO:0000313" key="2">
    <source>
        <dbReference type="EMBL" id="TGY61438.1"/>
    </source>
</evidence>
<dbReference type="InterPro" id="IPR027024">
    <property type="entry name" value="UCP027386_ABC_sbc_TM0202"/>
</dbReference>
<dbReference type="RefSeq" id="WP_136013160.1">
    <property type="nucleotide sequence ID" value="NZ_SRYE01000005.1"/>
</dbReference>
<dbReference type="EMBL" id="SRYE01000005">
    <property type="protein sequence ID" value="TGY61438.1"/>
    <property type="molecule type" value="Genomic_DNA"/>
</dbReference>